<dbReference type="Proteomes" id="UP001194696">
    <property type="component" value="Unassembled WGS sequence"/>
</dbReference>
<feature type="transmembrane region" description="Helical" evidence="8">
    <location>
        <begin position="142"/>
        <end position="162"/>
    </location>
</feature>
<sequence length="530" mass="59016">MVIMVAIRWDLVFTTFSVKFYYFWVWLAAGLTGAFLSFRYWDLGVTFSGAFGGFAVAMGIIAIANISIGNPGRYVLLGVLVLGGAAFATFFERFFIIMSTSFGGAYIFMFGVDQFTQVGYREMIVIFDFMGKTFTYHPSRDVYLMIGFSVVLAALGIFWEFWHHSTPVLLDRKAVFRIYGRPFGKRPRKLVGQKIHHHLKTTSDFYAHTMGCFCFQRWTIDDLLYDEHIPNNNEVDHTTPVAPSIPTSVPCPTCTVHPEPTPVKPSQPLTIRKPSHPSSPEPKSSAPTDESDRVPIKSAPKDSPLGSPLSEVVVTETYTEITDTNTESTILERQNRSRPQPSPGVGTNASTTKTTPTTTTSSNHTHIKDFETSSNQSETRHTAASSTSPSSPPGPFTNIPPRPPVHLQPQHPLFTQNMGDHTMEMLRLVTDDTSPDNTLPPIFPLTPRHRAVAQTVWRTAALSPPLPSTAPIPMNRHVFDLLESIETSHGSDPSEESIPEDIPEEEEEFGESEKSRESSHHWPRPHAGDK</sequence>
<feature type="region of interest" description="Disordered" evidence="7">
    <location>
        <begin position="252"/>
        <end position="405"/>
    </location>
</feature>
<name>A0ABQ7KG98_9FUNG</name>
<feature type="compositionally biased region" description="Pro residues" evidence="7">
    <location>
        <begin position="390"/>
        <end position="405"/>
    </location>
</feature>
<accession>A0ABQ7KG98</accession>
<evidence type="ECO:0000256" key="7">
    <source>
        <dbReference type="SAM" id="MobiDB-lite"/>
    </source>
</evidence>
<organism evidence="10 11">
    <name type="scientific">Linnemannia gamsii</name>
    <dbReference type="NCBI Taxonomy" id="64522"/>
    <lineage>
        <taxon>Eukaryota</taxon>
        <taxon>Fungi</taxon>
        <taxon>Fungi incertae sedis</taxon>
        <taxon>Mucoromycota</taxon>
        <taxon>Mortierellomycotina</taxon>
        <taxon>Mortierellomycetes</taxon>
        <taxon>Mortierellales</taxon>
        <taxon>Mortierellaceae</taxon>
        <taxon>Linnemannia</taxon>
    </lineage>
</organism>
<evidence type="ECO:0000256" key="5">
    <source>
        <dbReference type="ARBA" id="ARBA00023136"/>
    </source>
</evidence>
<evidence type="ECO:0000259" key="9">
    <source>
        <dbReference type="Pfam" id="PF13886"/>
    </source>
</evidence>
<evidence type="ECO:0000256" key="6">
    <source>
        <dbReference type="ARBA" id="ARBA00049737"/>
    </source>
</evidence>
<evidence type="ECO:0000256" key="1">
    <source>
        <dbReference type="ARBA" id="ARBA00004141"/>
    </source>
</evidence>
<dbReference type="PANTHER" id="PTHR31247:SF5">
    <property type="entry name" value="DUF4203 DOMAIN-CONTAINING PROTEIN"/>
    <property type="match status" value="1"/>
</dbReference>
<keyword evidence="3 8" id="KW-0812">Transmembrane</keyword>
<proteinExistence type="inferred from homology"/>
<evidence type="ECO:0000256" key="4">
    <source>
        <dbReference type="ARBA" id="ARBA00022989"/>
    </source>
</evidence>
<feature type="transmembrane region" description="Helical" evidence="8">
    <location>
        <begin position="74"/>
        <end position="91"/>
    </location>
</feature>
<feature type="region of interest" description="Disordered" evidence="7">
    <location>
        <begin position="485"/>
        <end position="530"/>
    </location>
</feature>
<evidence type="ECO:0000313" key="10">
    <source>
        <dbReference type="EMBL" id="KAG0298748.1"/>
    </source>
</evidence>
<feature type="compositionally biased region" description="Acidic residues" evidence="7">
    <location>
        <begin position="493"/>
        <end position="510"/>
    </location>
</feature>
<comment type="similarity">
    <text evidence="2">Belongs to the TMEM198 family.</text>
</comment>
<protein>
    <recommendedName>
        <fullName evidence="6">Transmembrane protein 198</fullName>
    </recommendedName>
</protein>
<evidence type="ECO:0000256" key="8">
    <source>
        <dbReference type="SAM" id="Phobius"/>
    </source>
</evidence>
<keyword evidence="11" id="KW-1185">Reference proteome</keyword>
<feature type="compositionally biased region" description="Basic and acidic residues" evidence="7">
    <location>
        <begin position="511"/>
        <end position="530"/>
    </location>
</feature>
<dbReference type="InterPro" id="IPR025256">
    <property type="entry name" value="TM7S3/TM198-like_dom"/>
</dbReference>
<reference evidence="10 11" key="1">
    <citation type="journal article" date="2020" name="Fungal Divers.">
        <title>Resolving the Mortierellaceae phylogeny through synthesis of multi-gene phylogenetics and phylogenomics.</title>
        <authorList>
            <person name="Vandepol N."/>
            <person name="Liber J."/>
            <person name="Desiro A."/>
            <person name="Na H."/>
            <person name="Kennedy M."/>
            <person name="Barry K."/>
            <person name="Grigoriev I.V."/>
            <person name="Miller A.N."/>
            <person name="O'Donnell K."/>
            <person name="Stajich J.E."/>
            <person name="Bonito G."/>
        </authorList>
    </citation>
    <scope>NUCLEOTIDE SEQUENCE [LARGE SCALE GENOMIC DNA]</scope>
    <source>
        <strain evidence="10 11">AD045</strain>
    </source>
</reference>
<keyword evidence="5 8" id="KW-0472">Membrane</keyword>
<feature type="compositionally biased region" description="Low complexity" evidence="7">
    <location>
        <begin position="347"/>
        <end position="364"/>
    </location>
</feature>
<gene>
    <name evidence="10" type="ORF">BGZ96_007623</name>
</gene>
<evidence type="ECO:0000256" key="3">
    <source>
        <dbReference type="ARBA" id="ARBA00022692"/>
    </source>
</evidence>
<comment type="subcellular location">
    <subcellularLocation>
        <location evidence="1">Membrane</location>
        <topology evidence="1">Multi-pass membrane protein</topology>
    </subcellularLocation>
</comment>
<keyword evidence="4 8" id="KW-1133">Transmembrane helix</keyword>
<comment type="caution">
    <text evidence="10">The sequence shown here is derived from an EMBL/GenBank/DDBJ whole genome shotgun (WGS) entry which is preliminary data.</text>
</comment>
<feature type="domain" description="TM7S3/TM198-like" evidence="9">
    <location>
        <begin position="21"/>
        <end position="159"/>
    </location>
</feature>
<dbReference type="PANTHER" id="PTHR31247">
    <property type="entry name" value="TRANSMEMBRANE PROTEIN 198 FAMILY MEMBER"/>
    <property type="match status" value="1"/>
</dbReference>
<feature type="transmembrane region" description="Helical" evidence="8">
    <location>
        <begin position="20"/>
        <end position="38"/>
    </location>
</feature>
<evidence type="ECO:0000256" key="2">
    <source>
        <dbReference type="ARBA" id="ARBA00006244"/>
    </source>
</evidence>
<dbReference type="InterPro" id="IPR040236">
    <property type="entry name" value="TMEM198"/>
</dbReference>
<dbReference type="Pfam" id="PF13886">
    <property type="entry name" value="TM7S3_TM198"/>
    <property type="match status" value="1"/>
</dbReference>
<feature type="compositionally biased region" description="Low complexity" evidence="7">
    <location>
        <begin position="276"/>
        <end position="287"/>
    </location>
</feature>
<dbReference type="EMBL" id="JAAAIM010000004">
    <property type="protein sequence ID" value="KAG0298748.1"/>
    <property type="molecule type" value="Genomic_DNA"/>
</dbReference>
<feature type="transmembrane region" description="Helical" evidence="8">
    <location>
        <begin position="45"/>
        <end position="68"/>
    </location>
</feature>
<evidence type="ECO:0000313" key="11">
    <source>
        <dbReference type="Proteomes" id="UP001194696"/>
    </source>
</evidence>
<feature type="compositionally biased region" description="Low complexity" evidence="7">
    <location>
        <begin position="311"/>
        <end position="329"/>
    </location>
</feature>